<dbReference type="SUPFAM" id="SSF51445">
    <property type="entry name" value="(Trans)glycosidases"/>
    <property type="match status" value="1"/>
</dbReference>
<feature type="active site" description="Proton donor" evidence="7">
    <location>
        <position position="265"/>
    </location>
</feature>
<feature type="binding site" evidence="8">
    <location>
        <position position="198"/>
    </location>
    <ligand>
        <name>Ca(2+)</name>
        <dbReference type="ChEBI" id="CHEBI:29108"/>
        <label>1</label>
    </ligand>
</feature>
<reference evidence="10 11" key="1">
    <citation type="submission" date="2019-08" db="EMBL/GenBank/DDBJ databases">
        <title>In-depth cultivation of the pig gut microbiome towards novel bacterial diversity and tailored functional studies.</title>
        <authorList>
            <person name="Wylensek D."/>
            <person name="Hitch T.C.A."/>
            <person name="Clavel T."/>
        </authorList>
    </citation>
    <scope>NUCLEOTIDE SEQUENCE [LARGE SCALE GENOMIC DNA]</scope>
    <source>
        <strain evidence="10 11">CA-Schmier-601-WT-1</strain>
    </source>
</reference>
<evidence type="ECO:0000256" key="1">
    <source>
        <dbReference type="ARBA" id="ARBA00001913"/>
    </source>
</evidence>
<evidence type="ECO:0000256" key="5">
    <source>
        <dbReference type="ARBA" id="ARBA00023277"/>
    </source>
</evidence>
<feature type="domain" description="Glycosyl hydrolase family 13 catalytic" evidence="9">
    <location>
        <begin position="8"/>
        <end position="411"/>
    </location>
</feature>
<dbReference type="NCBIfam" id="NF006968">
    <property type="entry name" value="PRK09441.1-1"/>
    <property type="match status" value="1"/>
</dbReference>
<sequence>MAINTKNGLMLQAFSWYLPSDGQHWRRLAQMAPRLREEGFTSVWMPPAYKGQAGTEDVGYGVYDLWDLGEFDQKGTVRTKYGLRREYLSAIKAIQAEGIDVLADIVLNHRMGADGAQKVMAQQVSQDDRNQPVGEPRQIEAYTRFVFPGRAGRLDDFKWDSTCFTGVDYDEATQETGVFRLLGKDWAGDVSHEMGNFDYLMGADVDLGDERVRHQLDKWGKWYLSLTGVDGVRLDAVKHMSRSFYLDWLGSMRRATGRELFCVGEYWSADLGELLAYLGDERAMSLFDVPLHFNFYRASTAGDDIDLAHILDGSLVGADPVHAVTFVDNHDTQPDQALESTVQPWFKPLAYALILLREEGYPCVFMSDLFGLPNDGIPAVPELELLMEVRRRFAYGAQRDWFDERDLVGWTREGTARHGSSGAAVLLSTRRGDAAKRMCVGEGHAGETWRCVLGCDGTVTIGDDGCADFPTGGALLTLYLPQAAADKLDNIPILVRPQGSEG</sequence>
<comment type="cofactor">
    <cofactor evidence="1">
        <name>Ca(2+)</name>
        <dbReference type="ChEBI" id="CHEBI:29108"/>
    </cofactor>
</comment>
<dbReference type="RefSeq" id="WP_154435658.1">
    <property type="nucleotide sequence ID" value="NZ_VUNC01000006.1"/>
</dbReference>
<feature type="binding site" evidence="8">
    <location>
        <position position="206"/>
    </location>
    <ligand>
        <name>Ca(2+)</name>
        <dbReference type="ChEBI" id="CHEBI:29108"/>
        <label>2</label>
    </ligand>
</feature>
<dbReference type="InterPro" id="IPR013780">
    <property type="entry name" value="Glyco_hydro_b"/>
</dbReference>
<feature type="binding site" evidence="8">
    <location>
        <position position="406"/>
    </location>
    <ligand>
        <name>Ca(2+)</name>
        <dbReference type="ChEBI" id="CHEBI:29108"/>
        <label>3</label>
    </ligand>
</feature>
<dbReference type="Gene3D" id="2.40.30.140">
    <property type="match status" value="1"/>
</dbReference>
<evidence type="ECO:0000256" key="4">
    <source>
        <dbReference type="ARBA" id="ARBA00022801"/>
    </source>
</evidence>
<evidence type="ECO:0000313" key="10">
    <source>
        <dbReference type="EMBL" id="MST73014.1"/>
    </source>
</evidence>
<evidence type="ECO:0000256" key="2">
    <source>
        <dbReference type="ARBA" id="ARBA00008061"/>
    </source>
</evidence>
<feature type="binding site" evidence="8">
    <location>
        <position position="204"/>
    </location>
    <ligand>
        <name>Ca(2+)</name>
        <dbReference type="ChEBI" id="CHEBI:29108"/>
        <label>1</label>
    </ligand>
</feature>
<feature type="active site" description="Nucleophile" evidence="7">
    <location>
        <position position="235"/>
    </location>
</feature>
<evidence type="ECO:0000256" key="3">
    <source>
        <dbReference type="ARBA" id="ARBA00022723"/>
    </source>
</evidence>
<dbReference type="CDD" id="cd11318">
    <property type="entry name" value="AmyAc_bac_fung_AmyA"/>
    <property type="match status" value="1"/>
</dbReference>
<dbReference type="Gene3D" id="3.20.20.80">
    <property type="entry name" value="Glycosidases"/>
    <property type="match status" value="1"/>
</dbReference>
<feature type="binding site" evidence="8">
    <location>
        <position position="239"/>
    </location>
    <ligand>
        <name>Ca(2+)</name>
        <dbReference type="ChEBI" id="CHEBI:29108"/>
        <label>1</label>
    </ligand>
</feature>
<organism evidence="10 11">
    <name type="scientific">Olsenella porci</name>
    <dbReference type="NCBI Taxonomy" id="2652279"/>
    <lineage>
        <taxon>Bacteria</taxon>
        <taxon>Bacillati</taxon>
        <taxon>Actinomycetota</taxon>
        <taxon>Coriobacteriia</taxon>
        <taxon>Coriobacteriales</taxon>
        <taxon>Atopobiaceae</taxon>
        <taxon>Olsenella</taxon>
    </lineage>
</organism>
<dbReference type="PIRSF" id="PIRSF001021">
    <property type="entry name" value="Alph-amls_thrmst"/>
    <property type="match status" value="1"/>
</dbReference>
<dbReference type="InterPro" id="IPR006047">
    <property type="entry name" value="GH13_cat_dom"/>
</dbReference>
<dbReference type="GO" id="GO:0005975">
    <property type="term" value="P:carbohydrate metabolic process"/>
    <property type="evidence" value="ECO:0007669"/>
    <property type="project" value="InterPro"/>
</dbReference>
<dbReference type="Gene3D" id="2.60.40.1180">
    <property type="entry name" value="Golgi alpha-mannosidase II"/>
    <property type="match status" value="1"/>
</dbReference>
<gene>
    <name evidence="10" type="ORF">FYJ68_07820</name>
</gene>
<name>A0A6N7XPU7_9ACTN</name>
<proteinExistence type="inferred from homology"/>
<dbReference type="SUPFAM" id="SSF51011">
    <property type="entry name" value="Glycosyl hydrolase domain"/>
    <property type="match status" value="1"/>
</dbReference>
<dbReference type="NCBIfam" id="NF006969">
    <property type="entry name" value="PRK09441.1-2"/>
    <property type="match status" value="1"/>
</dbReference>
<feature type="binding site" evidence="8">
    <location>
        <position position="108"/>
    </location>
    <ligand>
        <name>Ca(2+)</name>
        <dbReference type="ChEBI" id="CHEBI:29108"/>
        <label>1</label>
    </ligand>
</feature>
<dbReference type="InterPro" id="IPR017853">
    <property type="entry name" value="GH"/>
</dbReference>
<keyword evidence="3 8" id="KW-0479">Metal-binding</keyword>
<dbReference type="PANTHER" id="PTHR43447">
    <property type="entry name" value="ALPHA-AMYLASE"/>
    <property type="match status" value="1"/>
</dbReference>
<comment type="similarity">
    <text evidence="2">Belongs to the glycosyl hydrolase 13 family.</text>
</comment>
<dbReference type="AlphaFoldDB" id="A0A6N7XPU7"/>
<comment type="caution">
    <text evidence="10">The sequence shown here is derived from an EMBL/GenBank/DDBJ whole genome shotgun (WGS) entry which is preliminary data.</text>
</comment>
<keyword evidence="6 10" id="KW-0326">Glycosidase</keyword>
<keyword evidence="4 10" id="KW-0378">Hydrolase</keyword>
<dbReference type="Pfam" id="PF00128">
    <property type="entry name" value="Alpha-amylase"/>
    <property type="match status" value="1"/>
</dbReference>
<dbReference type="GO" id="GO:0005509">
    <property type="term" value="F:calcium ion binding"/>
    <property type="evidence" value="ECO:0007669"/>
    <property type="project" value="InterPro"/>
</dbReference>
<protein>
    <submittedName>
        <fullName evidence="10">Alpha-amylase</fullName>
        <ecNumber evidence="10">3.2.1.1</ecNumber>
    </submittedName>
</protein>
<keyword evidence="11" id="KW-1185">Reference proteome</keyword>
<evidence type="ECO:0000256" key="8">
    <source>
        <dbReference type="PIRSR" id="PIRSR001021-2"/>
    </source>
</evidence>
<dbReference type="EMBL" id="VUNC01000006">
    <property type="protein sequence ID" value="MST73014.1"/>
    <property type="molecule type" value="Genomic_DNA"/>
</dbReference>
<dbReference type="SMART" id="SM00642">
    <property type="entry name" value="Aamy"/>
    <property type="match status" value="1"/>
</dbReference>
<accession>A0A6N7XPU7</accession>
<keyword evidence="8" id="KW-0106">Calcium</keyword>
<dbReference type="Proteomes" id="UP000469325">
    <property type="component" value="Unassembled WGS sequence"/>
</dbReference>
<dbReference type="GO" id="GO:0004556">
    <property type="term" value="F:alpha-amylase activity"/>
    <property type="evidence" value="ECO:0007669"/>
    <property type="project" value="UniProtKB-EC"/>
</dbReference>
<dbReference type="EC" id="3.2.1.1" evidence="10"/>
<dbReference type="InterPro" id="IPR013776">
    <property type="entry name" value="A-amylase_thermo"/>
</dbReference>
<keyword evidence="5" id="KW-0119">Carbohydrate metabolism</keyword>
<evidence type="ECO:0000256" key="7">
    <source>
        <dbReference type="PIRSR" id="PIRSR001021-1"/>
    </source>
</evidence>
<evidence type="ECO:0000256" key="6">
    <source>
        <dbReference type="ARBA" id="ARBA00023295"/>
    </source>
</evidence>
<evidence type="ECO:0000259" key="9">
    <source>
        <dbReference type="SMART" id="SM00642"/>
    </source>
</evidence>
<evidence type="ECO:0000313" key="11">
    <source>
        <dbReference type="Proteomes" id="UP000469325"/>
    </source>
</evidence>